<evidence type="ECO:0000313" key="1">
    <source>
        <dbReference type="EMBL" id="KOB89697.1"/>
    </source>
</evidence>
<reference evidence="2" key="2">
    <citation type="submission" date="2006-09" db="EMBL/GenBank/DDBJ databases">
        <title>The genome sequence of Plasmodium falciparum Dd2.</title>
        <authorList>
            <consortium name="The Broad Institute Genome Sequencing Platform"/>
            <person name="Birren B."/>
            <person name="Lander E."/>
            <person name="Galagan J."/>
            <person name="Nusbaum C."/>
            <person name="Devon K."/>
            <person name="Henn M."/>
            <person name="Jaffe D."/>
            <person name="Butler J."/>
            <person name="Alvarez P."/>
            <person name="Gnerre S."/>
            <person name="Grabherr M."/>
            <person name="Kleber M."/>
            <person name="Mauceli E."/>
            <person name="Brockman W."/>
            <person name="MacCallum I.A."/>
            <person name="Rounsley S."/>
            <person name="Young S."/>
            <person name="LaButti K."/>
            <person name="Pushparaj V."/>
            <person name="DeCaprio D."/>
            <person name="Crawford M."/>
            <person name="Koehrsen M."/>
            <person name="Engels R."/>
            <person name="Montgomery P."/>
            <person name="Pearson M."/>
            <person name="Howarth C."/>
            <person name="Larson L."/>
            <person name="Luoma S."/>
            <person name="White J."/>
            <person name="Kodira C."/>
            <person name="Zeng Q."/>
            <person name="O'Leary S."/>
            <person name="Yandava C."/>
            <person name="Alvarado L."/>
            <person name="Wirth D."/>
            <person name="Volkman S."/>
            <person name="Hartl D."/>
        </authorList>
    </citation>
    <scope>NUCLEOTIDE SEQUENCE [LARGE SCALE GENOMIC DNA]</scope>
</reference>
<dbReference type="EMBL" id="GG702982">
    <property type="protein sequence ID" value="KOB89697.1"/>
    <property type="molecule type" value="Genomic_DNA"/>
</dbReference>
<sequence length="87" mass="10620">MIQILDISEIRRKEETKKKEYAGMLKSYEDLHFCTRYAKEEKHYLINIMIQSMLLLPLVRCVTNYEYWMNCKFSINHIKRILLKTCL</sequence>
<reference evidence="2" key="1">
    <citation type="submission" date="2006-09" db="EMBL/GenBank/DDBJ databases">
        <title>Annotation of Plasmodium falciparum Dd2.</title>
        <authorList>
            <consortium name="The Broad Institute Genome Sequencing Platform"/>
            <person name="Volkman S.K."/>
            <person name="Neafsey D.E."/>
            <person name="Dash A.P."/>
            <person name="Chitnis C.E."/>
            <person name="Hartl D.L."/>
            <person name="Young S.K."/>
            <person name="Zeng Q."/>
            <person name="Koehrsen M."/>
            <person name="Alvarado L."/>
            <person name="Berlin A."/>
            <person name="Borenstein D."/>
            <person name="Chapman S.B."/>
            <person name="Chen Z."/>
            <person name="Engels R."/>
            <person name="Freedman E."/>
            <person name="Gellesch M."/>
            <person name="Goldberg J."/>
            <person name="Griggs A."/>
            <person name="Gujja S."/>
            <person name="Heilman E.R."/>
            <person name="Heiman D.I."/>
            <person name="Howarth C."/>
            <person name="Jen D."/>
            <person name="Larson L."/>
            <person name="Mehta T."/>
            <person name="Neiman D."/>
            <person name="Park D."/>
            <person name="Pearson M."/>
            <person name="Roberts A."/>
            <person name="Saif S."/>
            <person name="Shea T."/>
            <person name="Shenoy N."/>
            <person name="Sisk P."/>
            <person name="Stolte C."/>
            <person name="Sykes S."/>
            <person name="Walk T."/>
            <person name="White J."/>
            <person name="Yandava C."/>
            <person name="Haas B."/>
            <person name="Henn M.R."/>
            <person name="Nusbaum C."/>
            <person name="Birren B."/>
        </authorList>
    </citation>
    <scope>NUCLEOTIDE SEQUENCE [LARGE SCALE GENOMIC DNA]</scope>
</reference>
<dbReference type="AlphaFoldDB" id="A0A0L7MA12"/>
<gene>
    <name evidence="1" type="ORF">PFDG_05249</name>
</gene>
<accession>A0A0L7MA12</accession>
<name>A0A0L7MA12_PLAF4</name>
<dbReference type="KEGG" id="pfd:PFDG_05249"/>
<organism evidence="1 2">
    <name type="scientific">Plasmodium falciparum (isolate Dd2)</name>
    <dbReference type="NCBI Taxonomy" id="57267"/>
    <lineage>
        <taxon>Eukaryota</taxon>
        <taxon>Sar</taxon>
        <taxon>Alveolata</taxon>
        <taxon>Apicomplexa</taxon>
        <taxon>Aconoidasida</taxon>
        <taxon>Haemosporida</taxon>
        <taxon>Plasmodiidae</taxon>
        <taxon>Plasmodium</taxon>
        <taxon>Plasmodium (Laverania)</taxon>
    </lineage>
</organism>
<dbReference type="Proteomes" id="UP000054282">
    <property type="component" value="Unassembled WGS sequence"/>
</dbReference>
<evidence type="ECO:0000313" key="2">
    <source>
        <dbReference type="Proteomes" id="UP000054282"/>
    </source>
</evidence>
<proteinExistence type="predicted"/>
<protein>
    <submittedName>
        <fullName evidence="1">Uncharacterized protein</fullName>
    </submittedName>
</protein>